<dbReference type="AlphaFoldDB" id="A0A699ZCF4"/>
<keyword evidence="1" id="KW-1133">Transmembrane helix</keyword>
<evidence type="ECO:0000313" key="2">
    <source>
        <dbReference type="EMBL" id="GFH16584.1"/>
    </source>
</evidence>
<name>A0A699ZCF4_HAELA</name>
<evidence type="ECO:0000313" key="3">
    <source>
        <dbReference type="Proteomes" id="UP000485058"/>
    </source>
</evidence>
<dbReference type="EMBL" id="BLLF01001018">
    <property type="protein sequence ID" value="GFH16584.1"/>
    <property type="molecule type" value="Genomic_DNA"/>
</dbReference>
<proteinExistence type="predicted"/>
<keyword evidence="3" id="KW-1185">Reference proteome</keyword>
<comment type="caution">
    <text evidence="2">The sequence shown here is derived from an EMBL/GenBank/DDBJ whole genome shotgun (WGS) entry which is preliminary data.</text>
</comment>
<organism evidence="2 3">
    <name type="scientific">Haematococcus lacustris</name>
    <name type="common">Green alga</name>
    <name type="synonym">Haematococcus pluvialis</name>
    <dbReference type="NCBI Taxonomy" id="44745"/>
    <lineage>
        <taxon>Eukaryota</taxon>
        <taxon>Viridiplantae</taxon>
        <taxon>Chlorophyta</taxon>
        <taxon>core chlorophytes</taxon>
        <taxon>Chlorophyceae</taxon>
        <taxon>CS clade</taxon>
        <taxon>Chlamydomonadales</taxon>
        <taxon>Haematococcaceae</taxon>
        <taxon>Haematococcus</taxon>
    </lineage>
</organism>
<accession>A0A699ZCF4</accession>
<keyword evidence="1" id="KW-0812">Transmembrane</keyword>
<reference evidence="2 3" key="1">
    <citation type="submission" date="2020-02" db="EMBL/GenBank/DDBJ databases">
        <title>Draft genome sequence of Haematococcus lacustris strain NIES-144.</title>
        <authorList>
            <person name="Morimoto D."/>
            <person name="Nakagawa S."/>
            <person name="Yoshida T."/>
            <person name="Sawayama S."/>
        </authorList>
    </citation>
    <scope>NUCLEOTIDE SEQUENCE [LARGE SCALE GENOMIC DNA]</scope>
    <source>
        <strain evidence="2 3">NIES-144</strain>
    </source>
</reference>
<keyword evidence="1" id="KW-0472">Membrane</keyword>
<sequence length="54" mass="5864">MAEVAEVTEVSMERHKRVKRLVVFFGMAGIGTRVGWGADAVLRACCKVVMEPAA</sequence>
<protein>
    <submittedName>
        <fullName evidence="2">Uncharacterized protein</fullName>
    </submittedName>
</protein>
<feature type="transmembrane region" description="Helical" evidence="1">
    <location>
        <begin position="21"/>
        <end position="38"/>
    </location>
</feature>
<evidence type="ECO:0000256" key="1">
    <source>
        <dbReference type="SAM" id="Phobius"/>
    </source>
</evidence>
<gene>
    <name evidence="2" type="ORF">HaLaN_13027</name>
</gene>
<dbReference type="Proteomes" id="UP000485058">
    <property type="component" value="Unassembled WGS sequence"/>
</dbReference>